<dbReference type="Proteomes" id="UP000326924">
    <property type="component" value="Unassembled WGS sequence"/>
</dbReference>
<dbReference type="SUPFAM" id="SSF48403">
    <property type="entry name" value="Ankyrin repeat"/>
    <property type="match status" value="1"/>
</dbReference>
<dbReference type="Pfam" id="PF22939">
    <property type="entry name" value="WHD_GPIID"/>
    <property type="match status" value="1"/>
</dbReference>
<organism evidence="6 7">
    <name type="scientific">Sphaerosporella brunnea</name>
    <dbReference type="NCBI Taxonomy" id="1250544"/>
    <lineage>
        <taxon>Eukaryota</taxon>
        <taxon>Fungi</taxon>
        <taxon>Dikarya</taxon>
        <taxon>Ascomycota</taxon>
        <taxon>Pezizomycotina</taxon>
        <taxon>Pezizomycetes</taxon>
        <taxon>Pezizales</taxon>
        <taxon>Pyronemataceae</taxon>
        <taxon>Sphaerosporella</taxon>
    </lineage>
</organism>
<dbReference type="PROSITE" id="PS50088">
    <property type="entry name" value="ANK_REPEAT"/>
    <property type="match status" value="1"/>
</dbReference>
<feature type="repeat" description="ANK" evidence="2">
    <location>
        <begin position="880"/>
        <end position="912"/>
    </location>
</feature>
<evidence type="ECO:0000259" key="5">
    <source>
        <dbReference type="Pfam" id="PF24883"/>
    </source>
</evidence>
<feature type="domain" description="GPI inositol-deacylase winged helix" evidence="4">
    <location>
        <begin position="520"/>
        <end position="616"/>
    </location>
</feature>
<dbReference type="Pfam" id="PF12796">
    <property type="entry name" value="Ank_2"/>
    <property type="match status" value="1"/>
</dbReference>
<evidence type="ECO:0000259" key="4">
    <source>
        <dbReference type="Pfam" id="PF22939"/>
    </source>
</evidence>
<reference evidence="6 7" key="1">
    <citation type="submission" date="2019-09" db="EMBL/GenBank/DDBJ databases">
        <title>Draft genome of the ectomycorrhizal ascomycete Sphaerosporella brunnea.</title>
        <authorList>
            <consortium name="DOE Joint Genome Institute"/>
            <person name="Benucci G.M."/>
            <person name="Marozzi G."/>
            <person name="Antonielli L."/>
            <person name="Sanchez S."/>
            <person name="Marco P."/>
            <person name="Wang X."/>
            <person name="Falini L.B."/>
            <person name="Barry K."/>
            <person name="Haridas S."/>
            <person name="Lipzen A."/>
            <person name="Labutti K."/>
            <person name="Grigoriev I.V."/>
            <person name="Murat C."/>
            <person name="Martin F."/>
            <person name="Albertini E."/>
            <person name="Donnini D."/>
            <person name="Bonito G."/>
        </authorList>
    </citation>
    <scope>NUCLEOTIDE SEQUENCE [LARGE SCALE GENOMIC DNA]</scope>
    <source>
        <strain evidence="6 7">Sb_GMNB300</strain>
    </source>
</reference>
<proteinExistence type="predicted"/>
<keyword evidence="2" id="KW-0040">ANK repeat</keyword>
<evidence type="ECO:0000313" key="7">
    <source>
        <dbReference type="Proteomes" id="UP000326924"/>
    </source>
</evidence>
<dbReference type="Gene3D" id="1.25.40.20">
    <property type="entry name" value="Ankyrin repeat-containing domain"/>
    <property type="match status" value="1"/>
</dbReference>
<protein>
    <submittedName>
        <fullName evidence="6">Uncharacterized protein</fullName>
    </submittedName>
</protein>
<dbReference type="OrthoDB" id="538223at2759"/>
<evidence type="ECO:0000256" key="1">
    <source>
        <dbReference type="ARBA" id="ARBA00022737"/>
    </source>
</evidence>
<dbReference type="InterPro" id="IPR054471">
    <property type="entry name" value="GPIID_WHD"/>
</dbReference>
<dbReference type="Gene3D" id="3.40.50.300">
    <property type="entry name" value="P-loop containing nucleotide triphosphate hydrolases"/>
    <property type="match status" value="1"/>
</dbReference>
<dbReference type="InterPro" id="IPR056884">
    <property type="entry name" value="NPHP3-like_N"/>
</dbReference>
<evidence type="ECO:0000256" key="2">
    <source>
        <dbReference type="PROSITE-ProRule" id="PRU00023"/>
    </source>
</evidence>
<dbReference type="InterPro" id="IPR031348">
    <property type="entry name" value="PigL_N"/>
</dbReference>
<dbReference type="InParanoid" id="A0A5J5ELN7"/>
<dbReference type="SUPFAM" id="SSF52540">
    <property type="entry name" value="P-loop containing nucleoside triphosphate hydrolases"/>
    <property type="match status" value="1"/>
</dbReference>
<keyword evidence="7" id="KW-1185">Reference proteome</keyword>
<feature type="domain" description="Azaphilone pigments biosynthesis cluster protein L N-terminal" evidence="3">
    <location>
        <begin position="2"/>
        <end position="158"/>
    </location>
</feature>
<dbReference type="AlphaFoldDB" id="A0A5J5ELN7"/>
<keyword evidence="1" id="KW-0677">Repeat</keyword>
<gene>
    <name evidence="6" type="ORF">FN846DRAFT_967255</name>
</gene>
<dbReference type="EMBL" id="VXIS01000234">
    <property type="protein sequence ID" value="KAA8895957.1"/>
    <property type="molecule type" value="Genomic_DNA"/>
</dbReference>
<comment type="caution">
    <text evidence="6">The sequence shown here is derived from an EMBL/GenBank/DDBJ whole genome shotgun (WGS) entry which is preliminary data.</text>
</comment>
<evidence type="ECO:0000313" key="6">
    <source>
        <dbReference type="EMBL" id="KAA8895957.1"/>
    </source>
</evidence>
<sequence length="1126" mass="127546">MAEAFGIAVNAVAVVDVAVKASGAVYKYAKSAKNCPKTVEQLKKQLSTIEDALKGLQRVAERRDAASKAAGGPSPSTSELSTALSECQSKLLTLIEELECSFRNTILEKLRWRLRWPIKEPKIKEFIASLDSYQQVFQTALQTDIALMTMDVRADVVEVKTDVRQAITDVGGVTTGMQEVGMEVRGIHLDQARNIQETDKRVKREKLSQLVRWLSPLHYNLKHEESVGKHQDGSGTWLFETQKYQDWEKSTSSKLWIHGIPGCGKTILASTIIQRLKERFPADSGFSLAYFYCQFDKEETRDPANVARTLLAQLLCDLDYDAVELALQELVEKVSTGQGPPEDVKLLTNMIAKVSTLRLRFIVVIDGLDESPAPLRRELLASITRLSSCQHISIAVLSRKEVDIADEFRDFPVVPLQDEGVNLKDDMRKLIEDEFKDTRKWGAHFQSMRDEITEALILGSGVNMFRWLQCQLDHLNELETQADIRNALAHLPETLFETYDRILDGIGTRKDRRGVGRNSSQTKTLAQKAFLWLVHSIEPLTLDELVEALAIEEDSNGSTTLDRTKTFYDPKGLLRTCRSLLNYDHKTGIVKLCHYTVEEYLVSDYLRQRSTNSYYAVDKKDSPRVVIRLAKIVLRYLLLEDFSQPCVSDNDLDSRLTKYKFYRWCTFNWFEHIRKAKTEDEGLFELYKAFVFDCPGNLRSYEQIVIRDYYLSDAAKSEAEQKDLRYREERDQDKELSCALFYHTIRHNLRWITRRVLECKPALLNNDFRGHGTPLLLATLANNPEMALDILDLGVDINAQHPPRDLPDITAFRAARAPHRSNFTTYDMLLKYTLDPPERNITARAGTPFEYIIHVASMYAPHLVPDLLTRGFDPNIRAGDGATPVHYAVMGNSLEAIETLVEAGADINAESYSGRTAFHIAVSLRSDKILKYLVENVASTAHEFPPNAFAGIKTKIPTTPHCAGTHIPGNWIRVSSTKSADLSNHLVRGFLKKEPFISITVKHRSLKRIVFKLKAFASMGRAYGTYHLPYAWFEAGVVPIHPPTCTSETKPISTTPRRCIQAMSHRSDLANQFHVVAWDVRDPTPGVKEWLATIRPGDIIGVYPKAKYANIGCSVWDVEMEIYCES</sequence>
<feature type="domain" description="Nephrocystin 3-like N-terminal" evidence="5">
    <location>
        <begin position="233"/>
        <end position="399"/>
    </location>
</feature>
<name>A0A5J5ELN7_9PEZI</name>
<dbReference type="Pfam" id="PF17111">
    <property type="entry name" value="PigL_N"/>
    <property type="match status" value="1"/>
</dbReference>
<accession>A0A5J5ELN7</accession>
<dbReference type="Pfam" id="PF24883">
    <property type="entry name" value="NPHP3_N"/>
    <property type="match status" value="1"/>
</dbReference>
<dbReference type="PROSITE" id="PS50297">
    <property type="entry name" value="ANK_REP_REGION"/>
    <property type="match status" value="1"/>
</dbReference>
<dbReference type="SMART" id="SM00248">
    <property type="entry name" value="ANK"/>
    <property type="match status" value="3"/>
</dbReference>
<dbReference type="InterPro" id="IPR036770">
    <property type="entry name" value="Ankyrin_rpt-contain_sf"/>
</dbReference>
<evidence type="ECO:0000259" key="3">
    <source>
        <dbReference type="Pfam" id="PF17111"/>
    </source>
</evidence>
<dbReference type="PANTHER" id="PTHR10039:SF16">
    <property type="entry name" value="GPI INOSITOL-DEACYLASE"/>
    <property type="match status" value="1"/>
</dbReference>
<dbReference type="InterPro" id="IPR002110">
    <property type="entry name" value="Ankyrin_rpt"/>
</dbReference>
<dbReference type="InterPro" id="IPR027417">
    <property type="entry name" value="P-loop_NTPase"/>
</dbReference>
<dbReference type="PANTHER" id="PTHR10039">
    <property type="entry name" value="AMELOGENIN"/>
    <property type="match status" value="1"/>
</dbReference>